<dbReference type="PROSITE" id="PS50817">
    <property type="entry name" value="INTEIN_N_TER"/>
    <property type="match status" value="1"/>
</dbReference>
<evidence type="ECO:0000259" key="2">
    <source>
        <dbReference type="SMART" id="SM00306"/>
    </source>
</evidence>
<sequence>MKEFYSFTNETAECEDDFSSSKCMGDGEWVGGIKEQNDIGSDEILFRCCYHSKAKTAKFLTVYDIKINEKFEGGEVFDDDTGEQLFFDYINNIVKFVTDKGLINYEIFVNRLPCIPLQKSFKKMIESNATIYSNNIKESSRIDTTKLFQAPTFVAAGEFLPIVDGGSSIPMQSAIPPPPSFMQNNAFANVNNDLQIPQNPQLQSPIQNNLQVTPINNNNAFQVAPLQSFQPMNNFVSFIPNSNPSVPVPSSGQASYPYPYYNYYPVETANPLLRFLCFSGDTIITALNGQEKRLDQLEINEWILSSGENVAVGYSKVNAWIHRMPKVEAEFIKFILEDGKELKITNKHFMYRGDCSRKFFYPH</sequence>
<reference evidence="4" key="1">
    <citation type="submission" date="2022-11" db="UniProtKB">
        <authorList>
            <consortium name="WormBaseParasite"/>
        </authorList>
    </citation>
    <scope>IDENTIFICATION</scope>
</reference>
<dbReference type="WBParaSite" id="PSU_v2.g8589.t1">
    <property type="protein sequence ID" value="PSU_v2.g8589.t1"/>
    <property type="gene ID" value="PSU_v2.g8589"/>
</dbReference>
<dbReference type="GO" id="GO:0016539">
    <property type="term" value="P:intein-mediated protein splicing"/>
    <property type="evidence" value="ECO:0007669"/>
    <property type="project" value="InterPro"/>
</dbReference>
<dbReference type="Proteomes" id="UP000887577">
    <property type="component" value="Unplaced"/>
</dbReference>
<dbReference type="AlphaFoldDB" id="A0A914ZE91"/>
<dbReference type="SMART" id="SM00306">
    <property type="entry name" value="HintN"/>
    <property type="match status" value="1"/>
</dbReference>
<dbReference type="InterPro" id="IPR003587">
    <property type="entry name" value="Hint_dom_N"/>
</dbReference>
<proteinExistence type="predicted"/>
<dbReference type="InterPro" id="IPR001767">
    <property type="entry name" value="Hedgehog_Hint"/>
</dbReference>
<accession>A0A914ZE91</accession>
<evidence type="ECO:0000256" key="1">
    <source>
        <dbReference type="ARBA" id="ARBA00022473"/>
    </source>
</evidence>
<dbReference type="Pfam" id="PF01079">
    <property type="entry name" value="Hint"/>
    <property type="match status" value="1"/>
</dbReference>
<dbReference type="InterPro" id="IPR052140">
    <property type="entry name" value="Dev_Signal_Hedgehog-like"/>
</dbReference>
<name>A0A914ZE91_9BILA</name>
<evidence type="ECO:0000313" key="4">
    <source>
        <dbReference type="WBParaSite" id="PSU_v2.g8589.t1"/>
    </source>
</evidence>
<dbReference type="GO" id="GO:0016540">
    <property type="term" value="P:protein autoprocessing"/>
    <property type="evidence" value="ECO:0007669"/>
    <property type="project" value="InterPro"/>
</dbReference>
<keyword evidence="3" id="KW-1185">Reference proteome</keyword>
<dbReference type="CDD" id="cd00081">
    <property type="entry name" value="Hint"/>
    <property type="match status" value="1"/>
</dbReference>
<dbReference type="PANTHER" id="PTHR46706">
    <property type="entry name" value="PROTEIN QUA-1-RELATED"/>
    <property type="match status" value="1"/>
</dbReference>
<feature type="domain" description="Hint" evidence="2">
    <location>
        <begin position="275"/>
        <end position="363"/>
    </location>
</feature>
<protein>
    <submittedName>
        <fullName evidence="4">Hint domain-containing protein</fullName>
    </submittedName>
</protein>
<dbReference type="PANTHER" id="PTHR46706:SF12">
    <property type="entry name" value="PROTEIN QUA-1-RELATED"/>
    <property type="match status" value="1"/>
</dbReference>
<keyword evidence="1" id="KW-0217">Developmental protein</keyword>
<organism evidence="3 4">
    <name type="scientific">Panagrolaimus superbus</name>
    <dbReference type="NCBI Taxonomy" id="310955"/>
    <lineage>
        <taxon>Eukaryota</taxon>
        <taxon>Metazoa</taxon>
        <taxon>Ecdysozoa</taxon>
        <taxon>Nematoda</taxon>
        <taxon>Chromadorea</taxon>
        <taxon>Rhabditida</taxon>
        <taxon>Tylenchina</taxon>
        <taxon>Panagrolaimomorpha</taxon>
        <taxon>Panagrolaimoidea</taxon>
        <taxon>Panagrolaimidae</taxon>
        <taxon>Panagrolaimus</taxon>
    </lineage>
</organism>
<dbReference type="SUPFAM" id="SSF51294">
    <property type="entry name" value="Hedgehog/intein (Hint) domain"/>
    <property type="match status" value="1"/>
</dbReference>
<dbReference type="InterPro" id="IPR036844">
    <property type="entry name" value="Hint_dom_sf"/>
</dbReference>
<evidence type="ECO:0000313" key="3">
    <source>
        <dbReference type="Proteomes" id="UP000887577"/>
    </source>
</evidence>
<dbReference type="InterPro" id="IPR006141">
    <property type="entry name" value="Intein_N"/>
</dbReference>
<dbReference type="Gene3D" id="2.170.16.10">
    <property type="entry name" value="Hedgehog/Intein (Hint) domain"/>
    <property type="match status" value="1"/>
</dbReference>